<organism evidence="1">
    <name type="scientific">Cyprideis torosa</name>
    <dbReference type="NCBI Taxonomy" id="163714"/>
    <lineage>
        <taxon>Eukaryota</taxon>
        <taxon>Metazoa</taxon>
        <taxon>Ecdysozoa</taxon>
        <taxon>Arthropoda</taxon>
        <taxon>Crustacea</taxon>
        <taxon>Oligostraca</taxon>
        <taxon>Ostracoda</taxon>
        <taxon>Podocopa</taxon>
        <taxon>Podocopida</taxon>
        <taxon>Cytherocopina</taxon>
        <taxon>Cytheroidea</taxon>
        <taxon>Cytherideidae</taxon>
        <taxon>Cyprideis</taxon>
    </lineage>
</organism>
<evidence type="ECO:0000313" key="1">
    <source>
        <dbReference type="EMBL" id="CAD7226704.1"/>
    </source>
</evidence>
<name>A0A7R8W842_9CRUS</name>
<accession>A0A7R8W842</accession>
<protein>
    <submittedName>
        <fullName evidence="1">Uncharacterized protein</fullName>
    </submittedName>
</protein>
<gene>
    <name evidence="1" type="ORF">CTOB1V02_LOCUS4620</name>
</gene>
<dbReference type="AlphaFoldDB" id="A0A7R8W842"/>
<reference evidence="1" key="1">
    <citation type="submission" date="2020-11" db="EMBL/GenBank/DDBJ databases">
        <authorList>
            <person name="Tran Van P."/>
        </authorList>
    </citation>
    <scope>NUCLEOTIDE SEQUENCE</scope>
</reference>
<sequence>MSTQIEQDAPPAKAAREELHQGIIPLDEEGTVCFQSSSAELLTQALGFSLHVEDDFFEATVEDAKMRQRELQQKLLATGDY</sequence>
<proteinExistence type="predicted"/>
<dbReference type="EMBL" id="OB660901">
    <property type="protein sequence ID" value="CAD7226704.1"/>
    <property type="molecule type" value="Genomic_DNA"/>
</dbReference>